<feature type="signal peptide" evidence="3">
    <location>
        <begin position="1"/>
        <end position="26"/>
    </location>
</feature>
<keyword evidence="6" id="KW-1185">Reference proteome</keyword>
<organism evidence="5 6">
    <name type="scientific">Colocasia esculenta</name>
    <name type="common">Wild taro</name>
    <name type="synonym">Arum esculentum</name>
    <dbReference type="NCBI Taxonomy" id="4460"/>
    <lineage>
        <taxon>Eukaryota</taxon>
        <taxon>Viridiplantae</taxon>
        <taxon>Streptophyta</taxon>
        <taxon>Embryophyta</taxon>
        <taxon>Tracheophyta</taxon>
        <taxon>Spermatophyta</taxon>
        <taxon>Magnoliopsida</taxon>
        <taxon>Liliopsida</taxon>
        <taxon>Araceae</taxon>
        <taxon>Aroideae</taxon>
        <taxon>Colocasieae</taxon>
        <taxon>Colocasia</taxon>
    </lineage>
</organism>
<name>A0A843VLN7_COLES</name>
<evidence type="ECO:0000256" key="1">
    <source>
        <dbReference type="ARBA" id="ARBA00007447"/>
    </source>
</evidence>
<proteinExistence type="inferred from homology"/>
<feature type="active site" evidence="2">
    <location>
        <position position="285"/>
    </location>
</feature>
<dbReference type="Gene3D" id="2.40.70.10">
    <property type="entry name" value="Acid Proteases"/>
    <property type="match status" value="2"/>
</dbReference>
<dbReference type="InterPro" id="IPR021109">
    <property type="entry name" value="Peptidase_aspartic_dom_sf"/>
</dbReference>
<dbReference type="PANTHER" id="PTHR13683">
    <property type="entry name" value="ASPARTYL PROTEASES"/>
    <property type="match status" value="1"/>
</dbReference>
<protein>
    <recommendedName>
        <fullName evidence="4">Peptidase A1 domain-containing protein</fullName>
    </recommendedName>
</protein>
<gene>
    <name evidence="5" type="ORF">Taro_032567</name>
</gene>
<dbReference type="FunFam" id="2.40.70.10:FF:000031">
    <property type="entry name" value="Aspartyl protease AED1"/>
    <property type="match status" value="1"/>
</dbReference>
<dbReference type="FunFam" id="2.40.70.10:FF:000013">
    <property type="entry name" value="Aspartyl protease AED1"/>
    <property type="match status" value="1"/>
</dbReference>
<dbReference type="PROSITE" id="PS51767">
    <property type="entry name" value="PEPTIDASE_A1"/>
    <property type="match status" value="1"/>
</dbReference>
<dbReference type="EMBL" id="NMUH01002418">
    <property type="protein sequence ID" value="MQL99842.1"/>
    <property type="molecule type" value="Genomic_DNA"/>
</dbReference>
<dbReference type="OrthoDB" id="2747330at2759"/>
<dbReference type="GO" id="GO:0004190">
    <property type="term" value="F:aspartic-type endopeptidase activity"/>
    <property type="evidence" value="ECO:0007669"/>
    <property type="project" value="InterPro"/>
</dbReference>
<evidence type="ECO:0000256" key="3">
    <source>
        <dbReference type="SAM" id="SignalP"/>
    </source>
</evidence>
<dbReference type="PANTHER" id="PTHR13683:SF750">
    <property type="entry name" value="ASPARTYL PROTEASE AED1"/>
    <property type="match status" value="1"/>
</dbReference>
<sequence>MSPLLSHKNISALFSLLLLCCCNGQAVHDDGLGLQDVSVSSLKPTAVCSASEGGGGAVAGGGTPATRVLQEGGSPVWMSFPSWTIDFDILSMTARIVSVAQRFLNREKTEVATCLVEFWHDRAGRWRRERAAACPAGWASGLVGQSQGADGVLAFGQVREREIERATVAIGGLPEGKTVEWALGFWGSRNPPDNSLSVAGYGPNTVKIVHRYGPCSPFPNSKPDHHQILAQDALRVASLQAILSSASGGGNASASGEFRLVSLPAQRGIYLGTANYVVSQTVEIDTGSSVCWVQCKPCLQKQLCYPQEEPIFDPSASSTYRQIPCASAACRALHGAACGSSRQCGYRVVYGDKSYTIGSLAVDQLTLTPTNVFPNFVFGCGENNKGLFGKAAGLFGLARSPFSLVSQTASRLGNVFSYCLPTTSRATGHLTLGNSSVPTAAYTPMLTDRPLFYFINLIGISVGGVPLPVPPTVFQAGGTIIDSGTVITRLPPSAYSALRSAFSSRMSQYPRAQPSSLLDTCFDFTNLESITYPRITLHYSGVGVTLPFAGVFYVFDVSRICLAFAPNALPNDPNIIGNVQQVGFEVIYDIGAQRIGFAPGTCG</sequence>
<evidence type="ECO:0000313" key="6">
    <source>
        <dbReference type="Proteomes" id="UP000652761"/>
    </source>
</evidence>
<comment type="caution">
    <text evidence="5">The sequence shown here is derived from an EMBL/GenBank/DDBJ whole genome shotgun (WGS) entry which is preliminary data.</text>
</comment>
<dbReference type="Proteomes" id="UP000652761">
    <property type="component" value="Unassembled WGS sequence"/>
</dbReference>
<feature type="chain" id="PRO_5032703225" description="Peptidase A1 domain-containing protein" evidence="3">
    <location>
        <begin position="27"/>
        <end position="603"/>
    </location>
</feature>
<dbReference type="GO" id="GO:0006508">
    <property type="term" value="P:proteolysis"/>
    <property type="evidence" value="ECO:0007669"/>
    <property type="project" value="InterPro"/>
</dbReference>
<dbReference type="CDD" id="cd05472">
    <property type="entry name" value="cnd41_like"/>
    <property type="match status" value="1"/>
</dbReference>
<dbReference type="Pfam" id="PF14543">
    <property type="entry name" value="TAXi_N"/>
    <property type="match status" value="1"/>
</dbReference>
<keyword evidence="3" id="KW-0732">Signal</keyword>
<comment type="similarity">
    <text evidence="1">Belongs to the peptidase A1 family.</text>
</comment>
<evidence type="ECO:0000256" key="2">
    <source>
        <dbReference type="PIRSR" id="PIRSR601461-1"/>
    </source>
</evidence>
<evidence type="ECO:0000259" key="4">
    <source>
        <dbReference type="PROSITE" id="PS51767"/>
    </source>
</evidence>
<feature type="active site" evidence="2">
    <location>
        <position position="482"/>
    </location>
</feature>
<evidence type="ECO:0000313" key="5">
    <source>
        <dbReference type="EMBL" id="MQL99842.1"/>
    </source>
</evidence>
<reference evidence="5" key="1">
    <citation type="submission" date="2017-07" db="EMBL/GenBank/DDBJ databases">
        <title>Taro Niue Genome Assembly and Annotation.</title>
        <authorList>
            <person name="Atibalentja N."/>
            <person name="Keating K."/>
            <person name="Fields C.J."/>
        </authorList>
    </citation>
    <scope>NUCLEOTIDE SEQUENCE</scope>
    <source>
        <strain evidence="5">Niue_2</strain>
        <tissue evidence="5">Leaf</tissue>
    </source>
</reference>
<dbReference type="SUPFAM" id="SSF50630">
    <property type="entry name" value="Acid proteases"/>
    <property type="match status" value="1"/>
</dbReference>
<dbReference type="Pfam" id="PF14541">
    <property type="entry name" value="TAXi_C"/>
    <property type="match status" value="1"/>
</dbReference>
<dbReference type="InterPro" id="IPR032861">
    <property type="entry name" value="TAXi_N"/>
</dbReference>
<dbReference type="InterPro" id="IPR032799">
    <property type="entry name" value="TAXi_C"/>
</dbReference>
<dbReference type="InterPro" id="IPR001461">
    <property type="entry name" value="Aspartic_peptidase_A1"/>
</dbReference>
<accession>A0A843VLN7</accession>
<dbReference type="AlphaFoldDB" id="A0A843VLN7"/>
<feature type="domain" description="Peptidase A1" evidence="4">
    <location>
        <begin position="265"/>
        <end position="598"/>
    </location>
</feature>
<dbReference type="InterPro" id="IPR033121">
    <property type="entry name" value="PEPTIDASE_A1"/>
</dbReference>
<dbReference type="InterPro" id="IPR033873">
    <property type="entry name" value="CND41-like"/>
</dbReference>